<dbReference type="OrthoDB" id="265717at2759"/>
<dbReference type="AlphaFoldDB" id="S3C1N6"/>
<dbReference type="Proteomes" id="UP000016923">
    <property type="component" value="Unassembled WGS sequence"/>
</dbReference>
<dbReference type="HOGENOM" id="CLU_076139_1_1_1"/>
<name>S3C1N6_OPHP1</name>
<gene>
    <name evidence="1" type="ORF">F503_03074</name>
</gene>
<reference evidence="1 2" key="1">
    <citation type="journal article" date="2013" name="BMC Genomics">
        <title>The genome and transcriptome of the pine saprophyte Ophiostoma piceae, and a comparison with the bark beetle-associated pine pathogen Grosmannia clavigera.</title>
        <authorList>
            <person name="Haridas S."/>
            <person name="Wang Y."/>
            <person name="Lim L."/>
            <person name="Massoumi Alamouti S."/>
            <person name="Jackman S."/>
            <person name="Docking R."/>
            <person name="Robertson G."/>
            <person name="Birol I."/>
            <person name="Bohlmann J."/>
            <person name="Breuil C."/>
        </authorList>
    </citation>
    <scope>NUCLEOTIDE SEQUENCE [LARGE SCALE GENOMIC DNA]</scope>
    <source>
        <strain evidence="1 2">UAMH 11346</strain>
    </source>
</reference>
<sequence length="225" mass="24966">MAEAAQHTRVPRTNIMRNERVAGTFEALPRPGSISWGLDLGSRKPVSFNGDGQAEIKWFYLGEISAGPGFSLPGCVRVVIQTKDQAGRAITVAFYTEDRGYDIPGNLMKPGNTIIVMKAVQHSFSDGQIGIRVKECSDVKLDQFLAISDRLLGYVAAGKVAEKTCHKCKRKGTDLNCCSKCRLVWYCNMADRPGWHNRECAIIKAGKMQSLLEMDWDEWSDSDSD</sequence>
<dbReference type="EMBL" id="KE148152">
    <property type="protein sequence ID" value="EPE06647.1"/>
    <property type="molecule type" value="Genomic_DNA"/>
</dbReference>
<dbReference type="VEuPathDB" id="FungiDB:F503_03074"/>
<accession>S3C1N6</accession>
<protein>
    <submittedName>
        <fullName evidence="1">Set domain protein</fullName>
    </submittedName>
</protein>
<keyword evidence="2" id="KW-1185">Reference proteome</keyword>
<evidence type="ECO:0000313" key="1">
    <source>
        <dbReference type="EMBL" id="EPE06647.1"/>
    </source>
</evidence>
<organism evidence="1 2">
    <name type="scientific">Ophiostoma piceae (strain UAMH 11346)</name>
    <name type="common">Sap stain fungus</name>
    <dbReference type="NCBI Taxonomy" id="1262450"/>
    <lineage>
        <taxon>Eukaryota</taxon>
        <taxon>Fungi</taxon>
        <taxon>Dikarya</taxon>
        <taxon>Ascomycota</taxon>
        <taxon>Pezizomycotina</taxon>
        <taxon>Sordariomycetes</taxon>
        <taxon>Sordariomycetidae</taxon>
        <taxon>Ophiostomatales</taxon>
        <taxon>Ophiostomataceae</taxon>
        <taxon>Ophiostoma</taxon>
    </lineage>
</organism>
<evidence type="ECO:0000313" key="2">
    <source>
        <dbReference type="Proteomes" id="UP000016923"/>
    </source>
</evidence>
<proteinExistence type="predicted"/>
<dbReference type="STRING" id="1262450.S3C1N6"/>
<dbReference type="eggNOG" id="ENOG502T2XB">
    <property type="taxonomic scope" value="Eukaryota"/>
</dbReference>
<dbReference type="SUPFAM" id="SSF144232">
    <property type="entry name" value="HIT/MYND zinc finger-like"/>
    <property type="match status" value="1"/>
</dbReference>